<dbReference type="AlphaFoldDB" id="A0AA96GLQ3"/>
<evidence type="ECO:0000256" key="8">
    <source>
        <dbReference type="ARBA" id="ARBA00023239"/>
    </source>
</evidence>
<evidence type="ECO:0000256" key="7">
    <source>
        <dbReference type="ARBA" id="ARBA00022833"/>
    </source>
</evidence>
<evidence type="ECO:0000256" key="2">
    <source>
        <dbReference type="ARBA" id="ARBA00005061"/>
    </source>
</evidence>
<evidence type="ECO:0000256" key="1">
    <source>
        <dbReference type="ARBA" id="ARBA00001947"/>
    </source>
</evidence>
<keyword evidence="12" id="KW-1185">Reference proteome</keyword>
<dbReference type="InterPro" id="IPR007115">
    <property type="entry name" value="6-PTP_synth/QueD"/>
</dbReference>
<dbReference type="RefSeq" id="WP_312741543.1">
    <property type="nucleotide sequence ID" value="NZ_CP116968.1"/>
</dbReference>
<evidence type="ECO:0000256" key="4">
    <source>
        <dbReference type="ARBA" id="ARBA00012982"/>
    </source>
</evidence>
<name>A0AA96GLQ3_9BACT</name>
<dbReference type="PROSITE" id="PS00987">
    <property type="entry name" value="PTPS_1"/>
    <property type="match status" value="1"/>
</dbReference>
<keyword evidence="7" id="KW-0862">Zinc</keyword>
<dbReference type="FunFam" id="3.30.479.10:FF:000003">
    <property type="entry name" value="6-pyruvoyl tetrahydrobiopterin synthase"/>
    <property type="match status" value="1"/>
</dbReference>
<dbReference type="KEGG" id="nneo:PQG83_12560"/>
<dbReference type="SUPFAM" id="SSF55620">
    <property type="entry name" value="Tetrahydrobiopterin biosynthesis enzymes-like"/>
    <property type="match status" value="1"/>
</dbReference>
<dbReference type="GO" id="GO:0046872">
    <property type="term" value="F:metal ion binding"/>
    <property type="evidence" value="ECO:0007669"/>
    <property type="project" value="UniProtKB-KW"/>
</dbReference>
<evidence type="ECO:0000256" key="10">
    <source>
        <dbReference type="ARBA" id="ARBA00048807"/>
    </source>
</evidence>
<dbReference type="PANTHER" id="PTHR12589:SF7">
    <property type="entry name" value="6-PYRUVOYL TETRAHYDROBIOPTERIN SYNTHASE"/>
    <property type="match status" value="1"/>
</dbReference>
<dbReference type="Gene3D" id="3.30.479.10">
    <property type="entry name" value="6-pyruvoyl tetrahydropterin synthase/QueD"/>
    <property type="match status" value="1"/>
</dbReference>
<dbReference type="GO" id="GO:0003874">
    <property type="term" value="F:6-pyruvoyltetrahydropterin synthase activity"/>
    <property type="evidence" value="ECO:0007669"/>
    <property type="project" value="InterPro"/>
</dbReference>
<dbReference type="Proteomes" id="UP001302494">
    <property type="component" value="Chromosome"/>
</dbReference>
<organism evidence="11 12">
    <name type="scientific">Candidatus Nitrospira neomarina</name>
    <dbReference type="NCBI Taxonomy" id="3020899"/>
    <lineage>
        <taxon>Bacteria</taxon>
        <taxon>Pseudomonadati</taxon>
        <taxon>Nitrospirota</taxon>
        <taxon>Nitrospiria</taxon>
        <taxon>Nitrospirales</taxon>
        <taxon>Nitrospiraceae</taxon>
        <taxon>Nitrospira</taxon>
    </lineage>
</organism>
<sequence length="159" mass="17965">MLRPTVMPTASSITRTYRFCAAHRLHTDQLPEETNKKIFGKCNNLNGHGHNYTILVTVAGELDMRTGLITNVDALDQLVKDKIIDRFDHQHLNFDPAFAQVTTTGENLTRLIWDLLVDQIPSGYLEKIGVIETRDNFFEYMGAPRVTSESSNSNGIKEN</sequence>
<protein>
    <recommendedName>
        <fullName evidence="5">6-carboxy-5,6,7,8-tetrahydropterin synthase</fullName>
        <ecNumber evidence="4">4.1.2.50</ecNumber>
    </recommendedName>
    <alternativeName>
        <fullName evidence="9">Queuosine biosynthesis protein QueD</fullName>
    </alternativeName>
</protein>
<comment type="catalytic activity">
    <reaction evidence="10">
        <text>7,8-dihydroneopterin 3'-triphosphate + H2O = 6-carboxy-5,6,7,8-tetrahydropterin + triphosphate + acetaldehyde + 2 H(+)</text>
        <dbReference type="Rhea" id="RHEA:27966"/>
        <dbReference type="ChEBI" id="CHEBI:15343"/>
        <dbReference type="ChEBI" id="CHEBI:15377"/>
        <dbReference type="ChEBI" id="CHEBI:15378"/>
        <dbReference type="ChEBI" id="CHEBI:18036"/>
        <dbReference type="ChEBI" id="CHEBI:58462"/>
        <dbReference type="ChEBI" id="CHEBI:61032"/>
        <dbReference type="EC" id="4.1.2.50"/>
    </reaction>
</comment>
<dbReference type="PANTHER" id="PTHR12589">
    <property type="entry name" value="PYRUVOYL TETRAHYDROBIOPTERIN SYNTHASE"/>
    <property type="match status" value="1"/>
</dbReference>
<dbReference type="GO" id="GO:0006729">
    <property type="term" value="P:tetrahydrobiopterin biosynthetic process"/>
    <property type="evidence" value="ECO:0007669"/>
    <property type="project" value="InterPro"/>
</dbReference>
<evidence type="ECO:0000313" key="11">
    <source>
        <dbReference type="EMBL" id="WNM60589.1"/>
    </source>
</evidence>
<evidence type="ECO:0000256" key="6">
    <source>
        <dbReference type="ARBA" id="ARBA00022723"/>
    </source>
</evidence>
<dbReference type="Pfam" id="PF01242">
    <property type="entry name" value="PTPS"/>
    <property type="match status" value="1"/>
</dbReference>
<keyword evidence="6" id="KW-0479">Metal-binding</keyword>
<dbReference type="EMBL" id="CP116968">
    <property type="protein sequence ID" value="WNM60589.1"/>
    <property type="molecule type" value="Genomic_DNA"/>
</dbReference>
<comment type="pathway">
    <text evidence="2">Purine metabolism; 7-cyano-7-deazaguanine biosynthesis.</text>
</comment>
<evidence type="ECO:0000256" key="3">
    <source>
        <dbReference type="ARBA" id="ARBA00008900"/>
    </source>
</evidence>
<accession>A0AA96GLQ3</accession>
<comment type="cofactor">
    <cofactor evidence="1">
        <name>Zn(2+)</name>
        <dbReference type="ChEBI" id="CHEBI:29105"/>
    </cofactor>
</comment>
<comment type="similarity">
    <text evidence="3">Belongs to the PTPS family. QueD subfamily.</text>
</comment>
<dbReference type="InterPro" id="IPR038418">
    <property type="entry name" value="6-PTP_synth/QueD_sf"/>
</dbReference>
<reference evidence="11 12" key="1">
    <citation type="submission" date="2023-01" db="EMBL/GenBank/DDBJ databases">
        <title>Cultivation and genomic characterization of new, ubiquitous marine nitrite-oxidizing bacteria from the Nitrospirales.</title>
        <authorList>
            <person name="Mueller A.J."/>
            <person name="Daebeler A."/>
            <person name="Herbold C.W."/>
            <person name="Kirkegaard R.H."/>
            <person name="Daims H."/>
        </authorList>
    </citation>
    <scope>NUCLEOTIDE SEQUENCE [LARGE SCALE GENOMIC DNA]</scope>
    <source>
        <strain evidence="11 12">DK</strain>
    </source>
</reference>
<keyword evidence="8" id="KW-0456">Lyase</keyword>
<evidence type="ECO:0000313" key="12">
    <source>
        <dbReference type="Proteomes" id="UP001302494"/>
    </source>
</evidence>
<evidence type="ECO:0000256" key="9">
    <source>
        <dbReference type="ARBA" id="ARBA00031449"/>
    </source>
</evidence>
<dbReference type="EC" id="4.1.2.50" evidence="4"/>
<proteinExistence type="inferred from homology"/>
<gene>
    <name evidence="11" type="ORF">PQG83_12560</name>
</gene>
<dbReference type="InterPro" id="IPR022470">
    <property type="entry name" value="PTPS_Cys_AS"/>
</dbReference>
<dbReference type="GO" id="GO:0070497">
    <property type="term" value="F:6-carboxytetrahydropterin synthase activity"/>
    <property type="evidence" value="ECO:0007669"/>
    <property type="project" value="UniProtKB-EC"/>
</dbReference>
<evidence type="ECO:0000256" key="5">
    <source>
        <dbReference type="ARBA" id="ARBA00018141"/>
    </source>
</evidence>